<dbReference type="PANTHER" id="PTHR38431">
    <property type="entry name" value="BLL2305 PROTEIN"/>
    <property type="match status" value="1"/>
</dbReference>
<protein>
    <submittedName>
        <fullName evidence="2">LysR family transcriptional regulator</fullName>
    </submittedName>
</protein>
<dbReference type="Proteomes" id="UP000177515">
    <property type="component" value="Chromosome 1"/>
</dbReference>
<evidence type="ECO:0000259" key="1">
    <source>
        <dbReference type="Pfam" id="PF12727"/>
    </source>
</evidence>
<accession>A0A1D9I005</accession>
<keyword evidence="3" id="KW-1185">Reference proteome</keyword>
<gene>
    <name evidence="2" type="ORF">BKK80_05090</name>
</gene>
<dbReference type="InterPro" id="IPR036388">
    <property type="entry name" value="WH-like_DNA-bd_sf"/>
</dbReference>
<proteinExistence type="predicted"/>
<dbReference type="PANTHER" id="PTHR38431:SF1">
    <property type="entry name" value="BLL2305 PROTEIN"/>
    <property type="match status" value="1"/>
</dbReference>
<dbReference type="EMBL" id="CP017754">
    <property type="protein sequence ID" value="AOZ05265.1"/>
    <property type="molecule type" value="Genomic_DNA"/>
</dbReference>
<feature type="domain" description="PBP" evidence="1">
    <location>
        <begin position="145"/>
        <end position="327"/>
    </location>
</feature>
<evidence type="ECO:0000313" key="2">
    <source>
        <dbReference type="EMBL" id="AOZ05265.1"/>
    </source>
</evidence>
<dbReference type="InterPro" id="IPR024370">
    <property type="entry name" value="PBP_domain"/>
</dbReference>
<evidence type="ECO:0000313" key="3">
    <source>
        <dbReference type="Proteomes" id="UP000177515"/>
    </source>
</evidence>
<name>A0A1D9I005_9BURK</name>
<dbReference type="Gene3D" id="1.10.10.10">
    <property type="entry name" value="Winged helix-like DNA-binding domain superfamily/Winged helix DNA-binding domain"/>
    <property type="match status" value="1"/>
</dbReference>
<dbReference type="RefSeq" id="WP_071011304.1">
    <property type="nucleotide sequence ID" value="NZ_CP017754.1"/>
</dbReference>
<dbReference type="SUPFAM" id="SSF53850">
    <property type="entry name" value="Periplasmic binding protein-like II"/>
    <property type="match status" value="1"/>
</dbReference>
<sequence length="365" mass="39559">MLRIAIHPQLQLREEHGDTRAPLDISRLVALLDAIEASGSIRSSAESVELSYRYAWGILRDAEALFGGALIEKTRGRGSVLTPLAQQLVWASKRIGARLSPTLESLASELEIELDKLVRAADPAVRLHASHGFAVAALREFLDEHHVRHDLKYCGSLEAVAALASGGCDIAGFHVPVGEFEAPVLARFRAWLRADTHCLVHLAVRTQGLFVEAGNPRRIVGLEDLCRPGVRFVNRQEGSGTRLLLDLLLQARGIAPARIDGYRNGEFTHAAVAAYIGSGMADVGFGVETAARRFGLGFVPVLKERYFFAIEQKMLQTPALARAVSALRSDSFRERVDALPGYDATLTGTVLTLEQAFAGYEGSGG</sequence>
<dbReference type="InterPro" id="IPR036390">
    <property type="entry name" value="WH_DNA-bd_sf"/>
</dbReference>
<dbReference type="SUPFAM" id="SSF46785">
    <property type="entry name" value="Winged helix' DNA-binding domain"/>
    <property type="match status" value="1"/>
</dbReference>
<organism evidence="2 3">
    <name type="scientific">Cupriavidus malaysiensis</name>
    <dbReference type="NCBI Taxonomy" id="367825"/>
    <lineage>
        <taxon>Bacteria</taxon>
        <taxon>Pseudomonadati</taxon>
        <taxon>Pseudomonadota</taxon>
        <taxon>Betaproteobacteria</taxon>
        <taxon>Burkholderiales</taxon>
        <taxon>Burkholderiaceae</taxon>
        <taxon>Cupriavidus</taxon>
    </lineage>
</organism>
<dbReference type="Pfam" id="PF12727">
    <property type="entry name" value="PBP_like"/>
    <property type="match status" value="1"/>
</dbReference>
<reference evidence="2 3" key="1">
    <citation type="submission" date="2016-10" db="EMBL/GenBank/DDBJ databases">
        <title>Complete genome sequences of three Cupriavidus strains isolated from various Malaysian environments.</title>
        <authorList>
            <person name="Abdullah A.A.-A."/>
            <person name="Shafie N.A.H."/>
            <person name="Lau N.S."/>
        </authorList>
    </citation>
    <scope>NUCLEOTIDE SEQUENCE [LARGE SCALE GENOMIC DNA]</scope>
    <source>
        <strain evidence="2 3">USMAA1020</strain>
    </source>
</reference>